<feature type="domain" description="Methyltransferase FkbM" evidence="1">
    <location>
        <begin position="172"/>
        <end position="324"/>
    </location>
</feature>
<protein>
    <recommendedName>
        <fullName evidence="1">Methyltransferase FkbM domain-containing protein</fullName>
    </recommendedName>
</protein>
<gene>
    <name evidence="2" type="ORF">AWB67_06609</name>
</gene>
<evidence type="ECO:0000313" key="2">
    <source>
        <dbReference type="EMBL" id="SAL84167.1"/>
    </source>
</evidence>
<dbReference type="NCBIfam" id="TIGR01444">
    <property type="entry name" value="fkbM_fam"/>
    <property type="match status" value="1"/>
</dbReference>
<dbReference type="RefSeq" id="WP_087660201.1">
    <property type="nucleotide sequence ID" value="NZ_FCOL02000116.1"/>
</dbReference>
<proteinExistence type="predicted"/>
<reference evidence="2" key="1">
    <citation type="submission" date="2016-01" db="EMBL/GenBank/DDBJ databases">
        <authorList>
            <person name="Peeters C."/>
        </authorList>
    </citation>
    <scope>NUCLEOTIDE SEQUENCE [LARGE SCALE GENOMIC DNA]</scope>
    <source>
        <strain evidence="2">LMG 22937</strain>
    </source>
</reference>
<keyword evidence="3" id="KW-1185">Reference proteome</keyword>
<dbReference type="InterPro" id="IPR029063">
    <property type="entry name" value="SAM-dependent_MTases_sf"/>
</dbReference>
<dbReference type="Gene3D" id="3.40.50.150">
    <property type="entry name" value="Vaccinia Virus protein VP39"/>
    <property type="match status" value="1"/>
</dbReference>
<dbReference type="Proteomes" id="UP000054925">
    <property type="component" value="Unassembled WGS sequence"/>
</dbReference>
<dbReference type="Pfam" id="PF05050">
    <property type="entry name" value="Methyltransf_21"/>
    <property type="match status" value="1"/>
</dbReference>
<dbReference type="AlphaFoldDB" id="A0A158KSS7"/>
<dbReference type="EMBL" id="FCOL02000116">
    <property type="protein sequence ID" value="SAL84167.1"/>
    <property type="molecule type" value="Genomic_DNA"/>
</dbReference>
<name>A0A158KSS7_9BURK</name>
<accession>A0A158KSS7</accession>
<dbReference type="SUPFAM" id="SSF53335">
    <property type="entry name" value="S-adenosyl-L-methionine-dependent methyltransferases"/>
    <property type="match status" value="1"/>
</dbReference>
<evidence type="ECO:0000313" key="3">
    <source>
        <dbReference type="Proteomes" id="UP000054925"/>
    </source>
</evidence>
<dbReference type="InterPro" id="IPR006342">
    <property type="entry name" value="FkbM_mtfrase"/>
</dbReference>
<evidence type="ECO:0000259" key="1">
    <source>
        <dbReference type="Pfam" id="PF05050"/>
    </source>
</evidence>
<organism evidence="2 3">
    <name type="scientific">Caballeronia terrestris</name>
    <dbReference type="NCBI Taxonomy" id="1226301"/>
    <lineage>
        <taxon>Bacteria</taxon>
        <taxon>Pseudomonadati</taxon>
        <taxon>Pseudomonadota</taxon>
        <taxon>Betaproteobacteria</taxon>
        <taxon>Burkholderiales</taxon>
        <taxon>Burkholderiaceae</taxon>
        <taxon>Caballeronia</taxon>
    </lineage>
</organism>
<comment type="caution">
    <text evidence="2">The sequence shown here is derived from an EMBL/GenBank/DDBJ whole genome shotgun (WGS) entry which is preliminary data.</text>
</comment>
<dbReference type="OrthoDB" id="5329963at2"/>
<sequence length="345" mass="38075">MLLGLYGAGTLGRALGRTVDFDFSFVDDTPSKLGTAIDGHEVTNLDGFADASGQERRLYICIYQPGFSYLKKRAQIHAAHPHIDVRPFTELFATSASDILPYLFFERVEELDTKLVQYDRVRSLLSDDLSRRTLDGHIKFRRTGRFEDIVSTARRDVPFLVAALSPEVAYVDGGAFDGDTTEDFISISGGKFSRIHIVEPDPTNIERAKGRLNPLVPSDLIVYHEAAIGAGRGLVGFNAIGSVGSAVDESACEKVQSVPLSEFQTDKQLFIKLDIEGSEIDAISAELPFLSRCRPILAISAYHRPDDLLDAVRLIEQTNAGYRLHLRCHGEGGEDLMLYAIPAKR</sequence>